<feature type="region of interest" description="Disordered" evidence="1">
    <location>
        <begin position="1177"/>
        <end position="1207"/>
    </location>
</feature>
<name>A0A232F7U2_9HYME</name>
<sequence length="1761" mass="202679">MFTIEDGSLSGPETRLQRMSTHFKIFKWFVMINVLLLLIFCGYALWSLYQLESALQSREGYLFDKYENAGSSRGKINVAELNDSVVITDFNDWRRSILESLENLQQEKEKKANASYNLQFLLHTITSIVENFVDPNNDSATQGSSRFVLTNLTDFEIHILKEFTRLKTLENNGNAKSRIARTTKNVKDESQCNLQFSFTTINTDDLDGLVRVIVKPAKYNEGMINIKNTVDVRNKTKIHFTTTEDFGTFPKINKPKQSPCNSTILFVMITMLLIGMAAMSYVFWKININNDSQPSLILSTEEFKNLVLSIVDEDFERLFSENGSNQTSFLGELQLLDDDYHVLWSKNLDDINLRYLDKKIVSFDQKSNKELFSEEDDYSWEDYDDENASMIPPITPSSQPRGKRSDYVTSPSSSKPKKYVVSHQTRFVNCERFKPTARGKYLVSPSLPALHTCYKNGVYLNELEQGVTRNQGGELRYDLENLYVACRDVFNNDIDVLTNDLLRDYERCKWSQALDSRQEAIIEHRFADKLRYAGLIQAPGQLQASTTTTSTTTSSPTVPRLDPRGYVECNHVETELFEDYFESPSYEALQRCQKHGVTAFQLRQGIGKNPKFNEIYFDVSSLYVPCSYVFDEQLDYLTKELKEDYRRCKSVDALSREAQQFIEKKFHEALDKDLSKVIITLNDEKTTPTEVEVPVDLNWTNRSEKKCSANKAVLLVGVVLVLGLTIVTLFKVQNLVYSTSYINWRMQELESAVSDSTDDVKLIKYKLSLEDREELASAKAEPLIASVNSKNVEIDSQDLKLSESQNQNRKLTNSLNAEPEIKNSKEAEVLSSGKNLEILTHKENTLENKNNKDAESTELNDGRDHPNPSDPEEWIKPLVETFDIFGNQPIEDHFIHNVLMKLLMPENNFEVLEFNKMQEANGNGAQEPEGPKIIFNPMLRNKERLNKPLPLPIESILMKTLLPPVSNFKVFHFNEKPEQQPQQQQQQVNMEEEMSPKMTFQNMKIRQMLPPIEGIMKSLMPQNNMKIFQFNDRQQQQPQEQSAEEDMPKITIQSIKLKLLPLPPQEDFSGRRDSPATNLNINPNFHVIRLNESPEPSQEVEAPKMPMPISSFNPFPIPLQEILSKTILPATKHIEIVPLRERIEDDQQVQQKPQDDMDQQDRFNPLPIPIQDIVMKMLMPPPPNSEPQHYGNPEPQDNQANNNSPDVEITKVPCANLHPSLLHTPGKLILCVLVLSSLTPCVISEYSSDEDFPTDTPSPIPLLNPRGFVNCGHAQRQLMVDSSLFDLGTVLDKCWHHGVTLDEIESGLKSVPEREDIENYEYADLYLLCEDVFTGNTSKLTSSLVRDYLECQSAGALQFEVMGSMERRFAEIIEVFTIGNQSLRIDESTLVPCRNASKRIVMLCREYGISEDQWRRGFLRYYYSDKWVVEEDLLDLSITCDQIFKARMEEEVFEDPVDMFVRCQNTMGIPQDTRDSFEKRNAEKLKEIREFDVQGLDLRSYVSCRHLQPIKLRNGLVSVSWYAYEKCKTIGVSYAELQAGIEARIDDEESYQERDMNELYVNCETVFNDELYSFSTALSKDYEACKAAGRISSKTRKIIQKKFQKMFKIFGTKKPQLSKNTDLVSHLVHCSNFPDRLVELCRRRGSTLAQELRGFGSLARVLGDRWLNTEPLERLYVRCDDLFEDHKRYVKEVPVDQYMQCRWVDEVSEETKKFIDKRISKLYVNKHKWNGTRYKGDSDVEISSVILFDEDGNSDIPITLT</sequence>
<evidence type="ECO:0000256" key="2">
    <source>
        <dbReference type="SAM" id="Phobius"/>
    </source>
</evidence>
<protein>
    <submittedName>
        <fullName evidence="3">Uncharacterized protein</fullName>
    </submittedName>
</protein>
<reference evidence="3 4" key="1">
    <citation type="journal article" date="2017" name="Curr. Biol.">
        <title>The Evolution of Venom by Co-option of Single-Copy Genes.</title>
        <authorList>
            <person name="Martinson E.O."/>
            <person name="Mrinalini"/>
            <person name="Kelkar Y.D."/>
            <person name="Chang C.H."/>
            <person name="Werren J.H."/>
        </authorList>
    </citation>
    <scope>NUCLEOTIDE SEQUENCE [LARGE SCALE GENOMIC DNA]</scope>
    <source>
        <strain evidence="3 4">Alberta</strain>
        <tissue evidence="3">Whole body</tissue>
    </source>
</reference>
<feature type="region of interest" description="Disordered" evidence="1">
    <location>
        <begin position="798"/>
        <end position="820"/>
    </location>
</feature>
<feature type="compositionally biased region" description="Polar residues" evidence="1">
    <location>
        <begin position="1195"/>
        <end position="1205"/>
    </location>
</feature>
<feature type="transmembrane region" description="Helical" evidence="2">
    <location>
        <begin position="25"/>
        <end position="49"/>
    </location>
</feature>
<accession>A0A232F7U2</accession>
<organism evidence="3 4">
    <name type="scientific">Trichomalopsis sarcophagae</name>
    <dbReference type="NCBI Taxonomy" id="543379"/>
    <lineage>
        <taxon>Eukaryota</taxon>
        <taxon>Metazoa</taxon>
        <taxon>Ecdysozoa</taxon>
        <taxon>Arthropoda</taxon>
        <taxon>Hexapoda</taxon>
        <taxon>Insecta</taxon>
        <taxon>Pterygota</taxon>
        <taxon>Neoptera</taxon>
        <taxon>Endopterygota</taxon>
        <taxon>Hymenoptera</taxon>
        <taxon>Apocrita</taxon>
        <taxon>Proctotrupomorpha</taxon>
        <taxon>Chalcidoidea</taxon>
        <taxon>Pteromalidae</taxon>
        <taxon>Pteromalinae</taxon>
        <taxon>Trichomalopsis</taxon>
    </lineage>
</organism>
<feature type="transmembrane region" description="Helical" evidence="2">
    <location>
        <begin position="712"/>
        <end position="730"/>
    </location>
</feature>
<feature type="compositionally biased region" description="Polar residues" evidence="1">
    <location>
        <begin position="802"/>
        <end position="816"/>
    </location>
</feature>
<feature type="transmembrane region" description="Helical" evidence="2">
    <location>
        <begin position="264"/>
        <end position="284"/>
    </location>
</feature>
<feature type="compositionally biased region" description="Basic and acidic residues" evidence="1">
    <location>
        <begin position="839"/>
        <end position="867"/>
    </location>
</feature>
<keyword evidence="2" id="KW-0812">Transmembrane</keyword>
<evidence type="ECO:0000313" key="3">
    <source>
        <dbReference type="EMBL" id="OXU26367.1"/>
    </source>
</evidence>
<dbReference type="OrthoDB" id="7696084at2759"/>
<gene>
    <name evidence="3" type="ORF">TSAR_011948</name>
</gene>
<feature type="region of interest" description="Disordered" evidence="1">
    <location>
        <begin position="385"/>
        <end position="417"/>
    </location>
</feature>
<keyword evidence="2" id="KW-1133">Transmembrane helix</keyword>
<feature type="region of interest" description="Disordered" evidence="1">
    <location>
        <begin position="1144"/>
        <end position="1164"/>
    </location>
</feature>
<dbReference type="EMBL" id="NNAY01000813">
    <property type="protein sequence ID" value="OXU26367.1"/>
    <property type="molecule type" value="Genomic_DNA"/>
</dbReference>
<keyword evidence="2" id="KW-0472">Membrane</keyword>
<evidence type="ECO:0000256" key="1">
    <source>
        <dbReference type="SAM" id="MobiDB-lite"/>
    </source>
</evidence>
<proteinExistence type="predicted"/>
<feature type="region of interest" description="Disordered" evidence="1">
    <location>
        <begin position="832"/>
        <end position="873"/>
    </location>
</feature>
<comment type="caution">
    <text evidence="3">The sequence shown here is derived from an EMBL/GenBank/DDBJ whole genome shotgun (WGS) entry which is preliminary data.</text>
</comment>
<dbReference type="Proteomes" id="UP000215335">
    <property type="component" value="Unassembled WGS sequence"/>
</dbReference>
<evidence type="ECO:0000313" key="4">
    <source>
        <dbReference type="Proteomes" id="UP000215335"/>
    </source>
</evidence>
<keyword evidence="4" id="KW-1185">Reference proteome</keyword>